<reference evidence="9 10" key="1">
    <citation type="submission" date="2021-07" db="EMBL/GenBank/DDBJ databases">
        <title>complete genome sequencing of Tessaracoccus sp.J1M15.</title>
        <authorList>
            <person name="Bae J.-W."/>
            <person name="Kim D.-y."/>
        </authorList>
    </citation>
    <scope>NUCLEOTIDE SEQUENCE [LARGE SCALE GENOMIC DNA]</scope>
    <source>
        <strain evidence="9 10">J1M15</strain>
    </source>
</reference>
<feature type="domain" description="Acyltransferase 3" evidence="8">
    <location>
        <begin position="7"/>
        <end position="300"/>
    </location>
</feature>
<feature type="transmembrane region" description="Helical" evidence="7">
    <location>
        <begin position="12"/>
        <end position="34"/>
    </location>
</feature>
<evidence type="ECO:0000256" key="2">
    <source>
        <dbReference type="ARBA" id="ARBA00007400"/>
    </source>
</evidence>
<dbReference type="Pfam" id="PF01757">
    <property type="entry name" value="Acyl_transf_3"/>
    <property type="match status" value="1"/>
</dbReference>
<keyword evidence="4 7" id="KW-0812">Transmembrane</keyword>
<dbReference type="GO" id="GO:0016746">
    <property type="term" value="F:acyltransferase activity"/>
    <property type="evidence" value="ECO:0007669"/>
    <property type="project" value="UniProtKB-KW"/>
</dbReference>
<keyword evidence="3" id="KW-1003">Cell membrane</keyword>
<dbReference type="RefSeq" id="WP_219081789.1">
    <property type="nucleotide sequence ID" value="NZ_CP079216.1"/>
</dbReference>
<evidence type="ECO:0000313" key="9">
    <source>
        <dbReference type="EMBL" id="QXT62671.1"/>
    </source>
</evidence>
<feature type="transmembrane region" description="Helical" evidence="7">
    <location>
        <begin position="259"/>
        <end position="277"/>
    </location>
</feature>
<dbReference type="PANTHER" id="PTHR40074:SF2">
    <property type="entry name" value="O-ACETYLTRANSFERASE WECH"/>
    <property type="match status" value="1"/>
</dbReference>
<keyword evidence="9" id="KW-0012">Acyltransferase</keyword>
<evidence type="ECO:0000256" key="1">
    <source>
        <dbReference type="ARBA" id="ARBA00004651"/>
    </source>
</evidence>
<sequence length="329" mass="37629">MAAQRLVWIDRIRALGIIMVVTYHTEIALVSRGIDLIPGMWTWNAATSAMRMQIIIFVSGFLLERTLRKSWGVFLDNKLRTIAWPWFVWTSILAIFLVIGSWGFGGHTFGWQQVFDTYLSQYTYTWYLAYLFAFFVIARLLTPAIRAWSIPVLLVFAQWVGDYDGWHTRFPYMLALFFLGELVARHPRWWDVLKKKWVLALFVLVTAASLVAGPLGFKTWYTIWSVPGTVTFVAVLVLLSDRITRPIGWLETIGREAIVFYASHLPFLKTASYLAVILGLGRWPATILILAAALGIPALLVKLRSRYRAVGWLYEWNPKSPPKSAPVVP</sequence>
<proteinExistence type="inferred from homology"/>
<evidence type="ECO:0000256" key="4">
    <source>
        <dbReference type="ARBA" id="ARBA00022692"/>
    </source>
</evidence>
<gene>
    <name evidence="9" type="ORF">KDB89_13185</name>
</gene>
<feature type="transmembrane region" description="Helical" evidence="7">
    <location>
        <begin position="40"/>
        <end position="63"/>
    </location>
</feature>
<organism evidence="9 10">
    <name type="scientific">Tessaracoccus palaemonis</name>
    <dbReference type="NCBI Taxonomy" id="2829499"/>
    <lineage>
        <taxon>Bacteria</taxon>
        <taxon>Bacillati</taxon>
        <taxon>Actinomycetota</taxon>
        <taxon>Actinomycetes</taxon>
        <taxon>Propionibacteriales</taxon>
        <taxon>Propionibacteriaceae</taxon>
        <taxon>Tessaracoccus</taxon>
    </lineage>
</organism>
<evidence type="ECO:0000259" key="8">
    <source>
        <dbReference type="Pfam" id="PF01757"/>
    </source>
</evidence>
<keyword evidence="5 7" id="KW-1133">Transmembrane helix</keyword>
<comment type="similarity">
    <text evidence="2">Belongs to the acyltransferase 3 family.</text>
</comment>
<feature type="transmembrane region" description="Helical" evidence="7">
    <location>
        <begin position="283"/>
        <end position="301"/>
    </location>
</feature>
<protein>
    <submittedName>
        <fullName evidence="9">Acyltransferase</fullName>
    </submittedName>
</protein>
<keyword evidence="6 7" id="KW-0472">Membrane</keyword>
<comment type="subcellular location">
    <subcellularLocation>
        <location evidence="1">Cell membrane</location>
        <topology evidence="1">Multi-pass membrane protein</topology>
    </subcellularLocation>
</comment>
<accession>A0ABX8SH16</accession>
<dbReference type="EMBL" id="CP079216">
    <property type="protein sequence ID" value="QXT62671.1"/>
    <property type="molecule type" value="Genomic_DNA"/>
</dbReference>
<feature type="transmembrane region" description="Helical" evidence="7">
    <location>
        <begin position="221"/>
        <end position="239"/>
    </location>
</feature>
<name>A0ABX8SH16_9ACTN</name>
<feature type="transmembrane region" description="Helical" evidence="7">
    <location>
        <begin position="84"/>
        <end position="104"/>
    </location>
</feature>
<evidence type="ECO:0000256" key="6">
    <source>
        <dbReference type="ARBA" id="ARBA00023136"/>
    </source>
</evidence>
<dbReference type="Proteomes" id="UP000824504">
    <property type="component" value="Chromosome"/>
</dbReference>
<evidence type="ECO:0000256" key="5">
    <source>
        <dbReference type="ARBA" id="ARBA00022989"/>
    </source>
</evidence>
<dbReference type="PANTHER" id="PTHR40074">
    <property type="entry name" value="O-ACETYLTRANSFERASE WECH"/>
    <property type="match status" value="1"/>
</dbReference>
<keyword evidence="10" id="KW-1185">Reference proteome</keyword>
<feature type="transmembrane region" description="Helical" evidence="7">
    <location>
        <begin position="124"/>
        <end position="141"/>
    </location>
</feature>
<evidence type="ECO:0000313" key="10">
    <source>
        <dbReference type="Proteomes" id="UP000824504"/>
    </source>
</evidence>
<evidence type="ECO:0000256" key="7">
    <source>
        <dbReference type="SAM" id="Phobius"/>
    </source>
</evidence>
<feature type="transmembrane region" description="Helical" evidence="7">
    <location>
        <begin position="197"/>
        <end position="215"/>
    </location>
</feature>
<evidence type="ECO:0000256" key="3">
    <source>
        <dbReference type="ARBA" id="ARBA00022475"/>
    </source>
</evidence>
<keyword evidence="9" id="KW-0808">Transferase</keyword>
<dbReference type="InterPro" id="IPR002656">
    <property type="entry name" value="Acyl_transf_3_dom"/>
</dbReference>